<dbReference type="GO" id="GO:0051539">
    <property type="term" value="F:4 iron, 4 sulfur cluster binding"/>
    <property type="evidence" value="ECO:0007669"/>
    <property type="project" value="UniProtKB-KW"/>
</dbReference>
<evidence type="ECO:0000256" key="6">
    <source>
        <dbReference type="ARBA" id="ARBA00022839"/>
    </source>
</evidence>
<dbReference type="GO" id="GO:0045145">
    <property type="term" value="F:single-stranded DNA 5'-3' DNA exonuclease activity"/>
    <property type="evidence" value="ECO:0007669"/>
    <property type="project" value="InterPro"/>
</dbReference>
<comment type="caution">
    <text evidence="8">The sequence shown here is derived from an EMBL/GenBank/DDBJ whole genome shotgun (WGS) entry which is preliminary data.</text>
</comment>
<reference evidence="8" key="1">
    <citation type="journal article" date="2023" name="Genome Biol. Evol.">
        <title>First Whole Genome Sequence and Flow Cytometry Genome Size Data for the Lichen-Forming Fungus Ramalina farinacea (Ascomycota).</title>
        <authorList>
            <person name="Llewellyn T."/>
            <person name="Mian S."/>
            <person name="Hill R."/>
            <person name="Leitch I.J."/>
            <person name="Gaya E."/>
        </authorList>
    </citation>
    <scope>NUCLEOTIDE SEQUENCE</scope>
    <source>
        <strain evidence="8">LIQ254RAFAR</strain>
    </source>
</reference>
<dbReference type="Pfam" id="PF09810">
    <property type="entry name" value="Exo5"/>
    <property type="match status" value="1"/>
</dbReference>
<dbReference type="PANTHER" id="PTHR14464">
    <property type="entry name" value="EXONUCLEASE V"/>
    <property type="match status" value="1"/>
</dbReference>
<sequence>MDTPAATGDVDGNSDYGSDFTPDEETLLNGLVHQQGLPPDHEDDNPNTEIKNQLQDPNNDPAGQRGIKIPLTAFTGRDSRGQERSKQTARKEELDDNSHRLLVANIESPTSRTLRERSESIEAPLDPPNPNGTTTDLRSPLERFRTQRKGLSVTDLISPSWCELQYWYVLTKHGKKRRTPEMKKGSCIHQTLEDQVHTTVTVRSVATKEDSWGLRVWNMIQGLRTLRETRMTRELEVWGVIDGLVVRGVIDEISYVCPDPELEVSGAKRKAGKKMELGAEQTTITEFLGATGTLENNGAGLLESLGAAAVKKTDRVYLTDVKTRSSKASLPKGASFRPTSLQLMLYHRMLSDMAMGKVDIDAIFGRYGVDADASFTDGFIAEVGHLNEGLYDASQTPSEQFQDPPISSQDSWTVLLANNSLRALWKLLMREFSLTLPRGANSIGTVLKAEYRDQTEGDILGVKTFLYDEQTLDKYLEDELRWWRGERAPQGVCIEEAYKCGYCEFAEECSWRKNKIEDAAQKMRERQRSRV</sequence>
<protein>
    <recommendedName>
        <fullName evidence="10">Exonuclease V</fullName>
    </recommendedName>
</protein>
<proteinExistence type="inferred from homology"/>
<comment type="cofactor">
    <cofactor evidence="1">
        <name>[4Fe-4S] cluster</name>
        <dbReference type="ChEBI" id="CHEBI:49883"/>
    </cofactor>
</comment>
<dbReference type="AlphaFoldDB" id="A0AA43TTC9"/>
<dbReference type="GO" id="GO:0005739">
    <property type="term" value="C:mitochondrion"/>
    <property type="evidence" value="ECO:0007669"/>
    <property type="project" value="TreeGrafter"/>
</dbReference>
<feature type="compositionally biased region" description="Polar residues" evidence="7">
    <location>
        <begin position="47"/>
        <end position="58"/>
    </location>
</feature>
<organism evidence="8 9">
    <name type="scientific">Ramalina farinacea</name>
    <dbReference type="NCBI Taxonomy" id="258253"/>
    <lineage>
        <taxon>Eukaryota</taxon>
        <taxon>Fungi</taxon>
        <taxon>Dikarya</taxon>
        <taxon>Ascomycota</taxon>
        <taxon>Pezizomycotina</taxon>
        <taxon>Lecanoromycetes</taxon>
        <taxon>OSLEUM clade</taxon>
        <taxon>Lecanoromycetidae</taxon>
        <taxon>Lecanorales</taxon>
        <taxon>Lecanorineae</taxon>
        <taxon>Ramalinaceae</taxon>
        <taxon>Ramalina</taxon>
    </lineage>
</organism>
<evidence type="ECO:0000313" key="8">
    <source>
        <dbReference type="EMBL" id="MDI1487443.1"/>
    </source>
</evidence>
<feature type="compositionally biased region" description="Basic and acidic residues" evidence="7">
    <location>
        <begin position="77"/>
        <end position="99"/>
    </location>
</feature>
<keyword evidence="6" id="KW-0378">Hydrolase</keyword>
<dbReference type="Proteomes" id="UP001161017">
    <property type="component" value="Unassembled WGS sequence"/>
</dbReference>
<dbReference type="GO" id="GO:0005634">
    <property type="term" value="C:nucleus"/>
    <property type="evidence" value="ECO:0007669"/>
    <property type="project" value="TreeGrafter"/>
</dbReference>
<feature type="region of interest" description="Disordered" evidence="7">
    <location>
        <begin position="1"/>
        <end position="138"/>
    </location>
</feature>
<comment type="similarity">
    <text evidence="2">Belongs to the EXO5 family.</text>
</comment>
<keyword evidence="4" id="KW-0411">Iron-sulfur</keyword>
<evidence type="ECO:0000256" key="3">
    <source>
        <dbReference type="ARBA" id="ARBA00011245"/>
    </source>
</evidence>
<dbReference type="GO" id="GO:0036297">
    <property type="term" value="P:interstrand cross-link repair"/>
    <property type="evidence" value="ECO:0007669"/>
    <property type="project" value="TreeGrafter"/>
</dbReference>
<dbReference type="Gene3D" id="3.90.320.10">
    <property type="match status" value="1"/>
</dbReference>
<name>A0AA43TTC9_9LECA</name>
<gene>
    <name evidence="8" type="ORF">OHK93_006713</name>
</gene>
<keyword evidence="4" id="KW-0479">Metal-binding</keyword>
<evidence type="ECO:0000256" key="1">
    <source>
        <dbReference type="ARBA" id="ARBA00001966"/>
    </source>
</evidence>
<keyword evidence="9" id="KW-1185">Reference proteome</keyword>
<keyword evidence="4" id="KW-0004">4Fe-4S</keyword>
<comment type="subunit">
    <text evidence="3">Monomer.</text>
</comment>
<evidence type="ECO:0000256" key="4">
    <source>
        <dbReference type="ARBA" id="ARBA00022485"/>
    </source>
</evidence>
<dbReference type="InterPro" id="IPR019190">
    <property type="entry name" value="EXOV"/>
</dbReference>
<accession>A0AA43TTC9</accession>
<evidence type="ECO:0000256" key="7">
    <source>
        <dbReference type="SAM" id="MobiDB-lite"/>
    </source>
</evidence>
<dbReference type="PANTHER" id="PTHR14464:SF4">
    <property type="entry name" value="EXONUCLEASE V"/>
    <property type="match status" value="1"/>
</dbReference>
<evidence type="ECO:0008006" key="10">
    <source>
        <dbReference type="Google" id="ProtNLM"/>
    </source>
</evidence>
<keyword evidence="4" id="KW-0408">Iron</keyword>
<dbReference type="EMBL" id="JAPUFD010000005">
    <property type="protein sequence ID" value="MDI1487443.1"/>
    <property type="molecule type" value="Genomic_DNA"/>
</dbReference>
<evidence type="ECO:0000256" key="2">
    <source>
        <dbReference type="ARBA" id="ARBA00009797"/>
    </source>
</evidence>
<dbReference type="InterPro" id="IPR011604">
    <property type="entry name" value="PDDEXK-like_dom_sf"/>
</dbReference>
<evidence type="ECO:0000313" key="9">
    <source>
        <dbReference type="Proteomes" id="UP001161017"/>
    </source>
</evidence>
<evidence type="ECO:0000256" key="5">
    <source>
        <dbReference type="ARBA" id="ARBA00022722"/>
    </source>
</evidence>
<keyword evidence="5" id="KW-0540">Nuclease</keyword>
<keyword evidence="6" id="KW-0269">Exonuclease</keyword>